<dbReference type="PROSITE" id="PS50405">
    <property type="entry name" value="GST_CTER"/>
    <property type="match status" value="1"/>
</dbReference>
<dbReference type="PANTHER" id="PTHR44051:SF8">
    <property type="entry name" value="GLUTATHIONE S-TRANSFERASE GSTA"/>
    <property type="match status" value="1"/>
</dbReference>
<reference evidence="2" key="1">
    <citation type="submission" date="2018-05" db="EMBL/GenBank/DDBJ databases">
        <authorList>
            <person name="Lanie J.A."/>
            <person name="Ng W.-L."/>
            <person name="Kazmierczak K.M."/>
            <person name="Andrzejewski T.M."/>
            <person name="Davidsen T.M."/>
            <person name="Wayne K.J."/>
            <person name="Tettelin H."/>
            <person name="Glass J.I."/>
            <person name="Rusch D."/>
            <person name="Podicherti R."/>
            <person name="Tsui H.-C.T."/>
            <person name="Winkler M.E."/>
        </authorList>
    </citation>
    <scope>NUCLEOTIDE SEQUENCE</scope>
</reference>
<dbReference type="PANTHER" id="PTHR44051">
    <property type="entry name" value="GLUTATHIONE S-TRANSFERASE-RELATED"/>
    <property type="match status" value="1"/>
</dbReference>
<evidence type="ECO:0000259" key="1">
    <source>
        <dbReference type="PROSITE" id="PS50405"/>
    </source>
</evidence>
<proteinExistence type="predicted"/>
<organism evidence="2">
    <name type="scientific">marine metagenome</name>
    <dbReference type="NCBI Taxonomy" id="408172"/>
    <lineage>
        <taxon>unclassified sequences</taxon>
        <taxon>metagenomes</taxon>
        <taxon>ecological metagenomes</taxon>
    </lineage>
</organism>
<dbReference type="InterPro" id="IPR036282">
    <property type="entry name" value="Glutathione-S-Trfase_C_sf"/>
</dbReference>
<dbReference type="InterPro" id="IPR004046">
    <property type="entry name" value="GST_C"/>
</dbReference>
<dbReference type="SUPFAM" id="SSF47616">
    <property type="entry name" value="GST C-terminal domain-like"/>
    <property type="match status" value="1"/>
</dbReference>
<gene>
    <name evidence="2" type="ORF">METZ01_LOCUS315403</name>
</gene>
<sequence>YLQWFHYAEGMIMPQVNIIVVESILLPEDRRNKVNLERATKLLTRMLTAVEEGLADQDFLAGDFSGADIMAGHACVVAARLGADLSDKPNVSAYTKRLEARPALQKAFET</sequence>
<evidence type="ECO:0000313" key="2">
    <source>
        <dbReference type="EMBL" id="SVC62549.1"/>
    </source>
</evidence>
<dbReference type="Gene3D" id="1.20.1050.10">
    <property type="match status" value="1"/>
</dbReference>
<protein>
    <recommendedName>
        <fullName evidence="1">GST C-terminal domain-containing protein</fullName>
    </recommendedName>
</protein>
<dbReference type="Pfam" id="PF00043">
    <property type="entry name" value="GST_C"/>
    <property type="match status" value="1"/>
</dbReference>
<feature type="non-terminal residue" evidence="2">
    <location>
        <position position="1"/>
    </location>
</feature>
<dbReference type="InterPro" id="IPR010987">
    <property type="entry name" value="Glutathione-S-Trfase_C-like"/>
</dbReference>
<dbReference type="AlphaFoldDB" id="A0A382NMW4"/>
<feature type="domain" description="GST C-terminal" evidence="1">
    <location>
        <begin position="1"/>
        <end position="110"/>
    </location>
</feature>
<name>A0A382NMW4_9ZZZZ</name>
<accession>A0A382NMW4</accession>
<dbReference type="EMBL" id="UINC01101609">
    <property type="protein sequence ID" value="SVC62549.1"/>
    <property type="molecule type" value="Genomic_DNA"/>
</dbReference>